<keyword evidence="1" id="KW-0812">Transmembrane</keyword>
<feature type="transmembrane region" description="Helical" evidence="1">
    <location>
        <begin position="21"/>
        <end position="41"/>
    </location>
</feature>
<organism evidence="2 3">
    <name type="scientific">Candidatus Doudnabacteria bacterium RIFCSPHIGHO2_12_FULL_48_16</name>
    <dbReference type="NCBI Taxonomy" id="1817838"/>
    <lineage>
        <taxon>Bacteria</taxon>
        <taxon>Candidatus Doudnaibacteriota</taxon>
    </lineage>
</organism>
<dbReference type="EMBL" id="MFEY01000008">
    <property type="protein sequence ID" value="OGE89787.1"/>
    <property type="molecule type" value="Genomic_DNA"/>
</dbReference>
<protein>
    <submittedName>
        <fullName evidence="2">Uncharacterized protein</fullName>
    </submittedName>
</protein>
<sequence length="92" mass="10200">MTSTERVLDELEQKNHTPEGLRIALAVAFTLSIVNLLAWPIDSTIATINHTAPILDFANVMLTWAICLIVIAIIELVTAIWPISWPAVDYES</sequence>
<dbReference type="Proteomes" id="UP000177682">
    <property type="component" value="Unassembled WGS sequence"/>
</dbReference>
<gene>
    <name evidence="2" type="ORF">A3E29_00155</name>
</gene>
<evidence type="ECO:0000256" key="1">
    <source>
        <dbReference type="SAM" id="Phobius"/>
    </source>
</evidence>
<dbReference type="AlphaFoldDB" id="A0A1F5PIV3"/>
<accession>A0A1F5PIV3</accession>
<keyword evidence="1" id="KW-0472">Membrane</keyword>
<proteinExistence type="predicted"/>
<evidence type="ECO:0000313" key="3">
    <source>
        <dbReference type="Proteomes" id="UP000177682"/>
    </source>
</evidence>
<comment type="caution">
    <text evidence="2">The sequence shown here is derived from an EMBL/GenBank/DDBJ whole genome shotgun (WGS) entry which is preliminary data.</text>
</comment>
<evidence type="ECO:0000313" key="2">
    <source>
        <dbReference type="EMBL" id="OGE89787.1"/>
    </source>
</evidence>
<keyword evidence="1" id="KW-1133">Transmembrane helix</keyword>
<name>A0A1F5PIV3_9BACT</name>
<feature type="transmembrane region" description="Helical" evidence="1">
    <location>
        <begin position="61"/>
        <end position="83"/>
    </location>
</feature>
<reference evidence="2 3" key="1">
    <citation type="journal article" date="2016" name="Nat. Commun.">
        <title>Thousands of microbial genomes shed light on interconnected biogeochemical processes in an aquifer system.</title>
        <authorList>
            <person name="Anantharaman K."/>
            <person name="Brown C.T."/>
            <person name="Hug L.A."/>
            <person name="Sharon I."/>
            <person name="Castelle C.J."/>
            <person name="Probst A.J."/>
            <person name="Thomas B.C."/>
            <person name="Singh A."/>
            <person name="Wilkins M.J."/>
            <person name="Karaoz U."/>
            <person name="Brodie E.L."/>
            <person name="Williams K.H."/>
            <person name="Hubbard S.S."/>
            <person name="Banfield J.F."/>
        </authorList>
    </citation>
    <scope>NUCLEOTIDE SEQUENCE [LARGE SCALE GENOMIC DNA]</scope>
</reference>